<reference evidence="2" key="1">
    <citation type="journal article" date="2023" name="bioRxiv">
        <title>Scaffold-level genome assemblies of two parasitoid biocontrol wasps reveal the parthenogenesis mechanism and an associated novel virus.</title>
        <authorList>
            <person name="Inwood S."/>
            <person name="Skelly J."/>
            <person name="Guhlin J."/>
            <person name="Harrop T."/>
            <person name="Goldson S."/>
            <person name="Dearden P."/>
        </authorList>
    </citation>
    <scope>NUCLEOTIDE SEQUENCE</scope>
    <source>
        <strain evidence="2">Lincoln</strain>
        <tissue evidence="2">Whole body</tissue>
    </source>
</reference>
<keyword evidence="3" id="KW-1185">Reference proteome</keyword>
<name>A0AA39G7A0_MICHY</name>
<dbReference type="AlphaFoldDB" id="A0AA39G7A0"/>
<dbReference type="Pfam" id="PF15018">
    <property type="entry name" value="InaF-motif"/>
    <property type="match status" value="1"/>
</dbReference>
<proteinExistence type="predicted"/>
<evidence type="ECO:0000313" key="3">
    <source>
        <dbReference type="Proteomes" id="UP001168972"/>
    </source>
</evidence>
<evidence type="ECO:0000313" key="2">
    <source>
        <dbReference type="EMBL" id="KAK0182895.1"/>
    </source>
</evidence>
<keyword evidence="1" id="KW-1133">Transmembrane helix</keyword>
<dbReference type="PANTHER" id="PTHR34929:SF1">
    <property type="entry name" value="INAF MOTIF CONTAINING 2"/>
    <property type="match status" value="1"/>
</dbReference>
<keyword evidence="1" id="KW-0472">Membrane</keyword>
<dbReference type="Proteomes" id="UP001168972">
    <property type="component" value="Unassembled WGS sequence"/>
</dbReference>
<keyword evidence="1" id="KW-0812">Transmembrane</keyword>
<protein>
    <submittedName>
        <fullName evidence="2">Uncharacterized protein</fullName>
    </submittedName>
</protein>
<accession>A0AA39G7A0</accession>
<dbReference type="PANTHER" id="PTHR34929">
    <property type="entry name" value="ZGC:153157"/>
    <property type="match status" value="1"/>
</dbReference>
<feature type="transmembrane region" description="Helical" evidence="1">
    <location>
        <begin position="72"/>
        <end position="98"/>
    </location>
</feature>
<dbReference type="InterPro" id="IPR029162">
    <property type="entry name" value="InaF-motif"/>
</dbReference>
<organism evidence="2 3">
    <name type="scientific">Microctonus hyperodae</name>
    <name type="common">Parasitoid wasp</name>
    <dbReference type="NCBI Taxonomy" id="165561"/>
    <lineage>
        <taxon>Eukaryota</taxon>
        <taxon>Metazoa</taxon>
        <taxon>Ecdysozoa</taxon>
        <taxon>Arthropoda</taxon>
        <taxon>Hexapoda</taxon>
        <taxon>Insecta</taxon>
        <taxon>Pterygota</taxon>
        <taxon>Neoptera</taxon>
        <taxon>Endopterygota</taxon>
        <taxon>Hymenoptera</taxon>
        <taxon>Apocrita</taxon>
        <taxon>Ichneumonoidea</taxon>
        <taxon>Braconidae</taxon>
        <taxon>Euphorinae</taxon>
        <taxon>Microctonus</taxon>
    </lineage>
</organism>
<reference evidence="2" key="2">
    <citation type="submission" date="2023-03" db="EMBL/GenBank/DDBJ databases">
        <authorList>
            <person name="Inwood S.N."/>
            <person name="Skelly J.G."/>
            <person name="Guhlin J."/>
            <person name="Harrop T.W.R."/>
            <person name="Goldson S.G."/>
            <person name="Dearden P.K."/>
        </authorList>
    </citation>
    <scope>NUCLEOTIDE SEQUENCE</scope>
    <source>
        <strain evidence="2">Lincoln</strain>
        <tissue evidence="2">Whole body</tissue>
    </source>
</reference>
<sequence length="223" mass="25478">MKNQRKLYRTGRASGELNMQLPRKMSAHNVMASISRTLGTRHDTHGKASNEVKLAGEESKDRLYEPKHRQKAFRVMIVIAYVICVSLAAIILSLYYAFIWDPKDQTRSFTISQSKINITSKVECSNRTVLTPLNDNTESNDVGRGRIIEIQSENDTELLKKFKSIYPPLPIYVVNQKNFLNSIKEETITNSSSLIIPINSDMEEVNINKTDEIISNQYNLPKR</sequence>
<dbReference type="EMBL" id="JAQQBR010000001">
    <property type="protein sequence ID" value="KAK0182895.1"/>
    <property type="molecule type" value="Genomic_DNA"/>
</dbReference>
<gene>
    <name evidence="2" type="ORF">PV327_000982</name>
</gene>
<evidence type="ECO:0000256" key="1">
    <source>
        <dbReference type="SAM" id="Phobius"/>
    </source>
</evidence>
<comment type="caution">
    <text evidence="2">The sequence shown here is derived from an EMBL/GenBank/DDBJ whole genome shotgun (WGS) entry which is preliminary data.</text>
</comment>